<dbReference type="EMBL" id="CAJOBB010000458">
    <property type="protein sequence ID" value="CAF3683927.1"/>
    <property type="molecule type" value="Genomic_DNA"/>
</dbReference>
<feature type="transmembrane region" description="Helical" evidence="2">
    <location>
        <begin position="332"/>
        <end position="349"/>
    </location>
</feature>
<evidence type="ECO:0000256" key="2">
    <source>
        <dbReference type="SAM" id="Phobius"/>
    </source>
</evidence>
<evidence type="ECO:0000313" key="4">
    <source>
        <dbReference type="EMBL" id="CAF1352229.1"/>
    </source>
</evidence>
<dbReference type="Proteomes" id="UP000663845">
    <property type="component" value="Unassembled WGS sequence"/>
</dbReference>
<dbReference type="InterPro" id="IPR007577">
    <property type="entry name" value="GlycoTrfase_DXD_sugar-bd_CS"/>
</dbReference>
<dbReference type="Proteomes" id="UP000663844">
    <property type="component" value="Unassembled WGS sequence"/>
</dbReference>
<dbReference type="InterPro" id="IPR029044">
    <property type="entry name" value="Nucleotide-diphossugar_trans"/>
</dbReference>
<reference evidence="5" key="1">
    <citation type="submission" date="2021-02" db="EMBL/GenBank/DDBJ databases">
        <authorList>
            <person name="Nowell W R."/>
        </authorList>
    </citation>
    <scope>NUCLEOTIDE SEQUENCE</scope>
</reference>
<dbReference type="GO" id="GO:0051999">
    <property type="term" value="P:mannosyl-inositol phosphorylceramide biosynthetic process"/>
    <property type="evidence" value="ECO:0007669"/>
    <property type="project" value="TreeGrafter"/>
</dbReference>
<dbReference type="Proteomes" id="UP000663868">
    <property type="component" value="Unassembled WGS sequence"/>
</dbReference>
<evidence type="ECO:0000313" key="9">
    <source>
        <dbReference type="Proteomes" id="UP000663891"/>
    </source>
</evidence>
<dbReference type="OrthoDB" id="9997758at2759"/>
<keyword evidence="1" id="KW-0808">Transferase</keyword>
<dbReference type="EMBL" id="CAJOAY010000323">
    <property type="protein sequence ID" value="CAF3630285.1"/>
    <property type="molecule type" value="Genomic_DNA"/>
</dbReference>
<dbReference type="SUPFAM" id="SSF53448">
    <property type="entry name" value="Nucleotide-diphospho-sugar transferases"/>
    <property type="match status" value="1"/>
</dbReference>
<evidence type="ECO:0000313" key="6">
    <source>
        <dbReference type="EMBL" id="CAF3630285.1"/>
    </source>
</evidence>
<organism evidence="5 9">
    <name type="scientific">Adineta steineri</name>
    <dbReference type="NCBI Taxonomy" id="433720"/>
    <lineage>
        <taxon>Eukaryota</taxon>
        <taxon>Metazoa</taxon>
        <taxon>Spiralia</taxon>
        <taxon>Gnathifera</taxon>
        <taxon>Rotifera</taxon>
        <taxon>Eurotatoria</taxon>
        <taxon>Bdelloidea</taxon>
        <taxon>Adinetida</taxon>
        <taxon>Adinetidae</taxon>
        <taxon>Adineta</taxon>
    </lineage>
</organism>
<gene>
    <name evidence="3" type="ORF">IZO911_LOCUS34897</name>
    <name evidence="4" type="ORF">JYZ213_LOCUS35105</name>
    <name evidence="7" type="ORF">KXQ929_LOCUS9866</name>
    <name evidence="6" type="ORF">OKA104_LOCUS8090</name>
    <name evidence="8" type="ORF">OXD698_LOCUS15337</name>
    <name evidence="5" type="ORF">VCS650_LOCUS38014</name>
</gene>
<evidence type="ECO:0000313" key="7">
    <source>
        <dbReference type="EMBL" id="CAF3683927.1"/>
    </source>
</evidence>
<dbReference type="EMBL" id="CAJOAZ010001008">
    <property type="protein sequence ID" value="CAF3748935.1"/>
    <property type="molecule type" value="Genomic_DNA"/>
</dbReference>
<proteinExistence type="predicted"/>
<evidence type="ECO:0000313" key="8">
    <source>
        <dbReference type="EMBL" id="CAF3748935.1"/>
    </source>
</evidence>
<keyword evidence="2" id="KW-0472">Membrane</keyword>
<dbReference type="GO" id="GO:0016020">
    <property type="term" value="C:membrane"/>
    <property type="evidence" value="ECO:0007669"/>
    <property type="project" value="GOC"/>
</dbReference>
<feature type="transmembrane region" description="Helical" evidence="2">
    <location>
        <begin position="43"/>
        <end position="70"/>
    </location>
</feature>
<protein>
    <submittedName>
        <fullName evidence="5">Uncharacterized protein</fullName>
    </submittedName>
</protein>
<comment type="caution">
    <text evidence="5">The sequence shown here is derived from an EMBL/GenBank/DDBJ whole genome shotgun (WGS) entry which is preliminary data.</text>
</comment>
<dbReference type="Proteomes" id="UP000663881">
    <property type="component" value="Unassembled WGS sequence"/>
</dbReference>
<dbReference type="Proteomes" id="UP000663860">
    <property type="component" value="Unassembled WGS sequence"/>
</dbReference>
<sequence length="376" mass="44123">MDYDNEKSSFLTENLSIKKYRNCFEKTIVTELKRFKLHCGRTTLLRILFCLFILFMILFRGYILCLLGFLNCYITWPFTAPLHVKIDLLNLSNEPKGHEYIPRRMHHILLGPLSSHPPESWLSARNSCIALHSNFEEHYYWTDKNGKEFLEKNYPWFVKSWLSYKTDIQKADALRYFVLHHYGGIFLDMDLYCLHKLDGLFNYLDNRVSLDEHIFLAVKAFPVGISNGFMITTRQHPLLKRVIDNLELYNRNFLLPHATIIISTGPMCISIQIQLNRSLWSSILILDGKENMIGGKTNTPVFKHLGSGSWHKADDMFFKNIPMDIQHQTQTFSISIIVFITFICVFFIGRNRNSIKVIFKIQSQLIRYLSLFKKIS</sequence>
<name>A0A815N296_9BILA</name>
<dbReference type="InterPro" id="IPR051706">
    <property type="entry name" value="Glycosyltransferase_domain"/>
</dbReference>
<dbReference type="GO" id="GO:0000030">
    <property type="term" value="F:mannosyltransferase activity"/>
    <property type="evidence" value="ECO:0007669"/>
    <property type="project" value="TreeGrafter"/>
</dbReference>
<keyword evidence="2" id="KW-0812">Transmembrane</keyword>
<dbReference type="EMBL" id="CAJNON010001087">
    <property type="protein sequence ID" value="CAF1426122.1"/>
    <property type="molecule type" value="Genomic_DNA"/>
</dbReference>
<evidence type="ECO:0000313" key="5">
    <source>
        <dbReference type="EMBL" id="CAF1426122.1"/>
    </source>
</evidence>
<keyword evidence="2" id="KW-1133">Transmembrane helix</keyword>
<dbReference type="Proteomes" id="UP000663891">
    <property type="component" value="Unassembled WGS sequence"/>
</dbReference>
<accession>A0A815N296</accession>
<evidence type="ECO:0000256" key="1">
    <source>
        <dbReference type="ARBA" id="ARBA00022679"/>
    </source>
</evidence>
<dbReference type="Gene3D" id="3.90.550.20">
    <property type="match status" value="1"/>
</dbReference>
<dbReference type="AlphaFoldDB" id="A0A815N296"/>
<dbReference type="EMBL" id="CAJNOE010000711">
    <property type="protein sequence ID" value="CAF1316382.1"/>
    <property type="molecule type" value="Genomic_DNA"/>
</dbReference>
<dbReference type="Pfam" id="PF04488">
    <property type="entry name" value="Gly_transf_sug"/>
    <property type="match status" value="1"/>
</dbReference>
<dbReference type="EMBL" id="CAJNOG010000758">
    <property type="protein sequence ID" value="CAF1352229.1"/>
    <property type="molecule type" value="Genomic_DNA"/>
</dbReference>
<dbReference type="PANTHER" id="PTHR32385:SF15">
    <property type="entry name" value="INOSITOL PHOSPHOCERAMIDE MANNOSYLTRANSFERASE 1"/>
    <property type="match status" value="1"/>
</dbReference>
<evidence type="ECO:0000313" key="3">
    <source>
        <dbReference type="EMBL" id="CAF1316382.1"/>
    </source>
</evidence>
<dbReference type="PANTHER" id="PTHR32385">
    <property type="entry name" value="MANNOSYL PHOSPHORYLINOSITOL CERAMIDE SYNTHASE"/>
    <property type="match status" value="1"/>
</dbReference>